<feature type="region of interest" description="Disordered" evidence="3">
    <location>
        <begin position="451"/>
        <end position="471"/>
    </location>
</feature>
<evidence type="ECO:0000313" key="4">
    <source>
        <dbReference type="EMBL" id="PAU97245.1"/>
    </source>
</evidence>
<sequence>MSSGTEGKMSATTQTNMINLQVFAEDQARIDKQNGTYAANLAADEKYYLWQSSFQTIPMGMENQPEAYAQQLRLNLPDVNTLRLPFNAFSFNPDGSLHPEYERFILEAAKQGFQIVFNYSDGDIQRYGGEMDPASADQMRAQLQGPIHDRMMQSWEQMLDWLDQHPQAAAAVYALEAVNEPNTYARAEDRTGNTGEFVRLYGDHMAEFAELVQDRSDARVMIGGFAYSARFDVLASTGSSDGQGSVLDQIRAAAGSDLVWSAHLYPEWASAAGQEIDGFEALIRQNYGVLEGDDIILTETNALGGDANNPWGSNPSFWMARAYEAFLDAGIGIGWFPGAETGQSAFLSIDNGWQIRFRHPDSFAHGMNALTMGQSDRAHAGDEAITARLLAGFVTDEERGPTGLDGLGYAVGYGGNDTLTGIDNAMNMLFGGDGNDVLIGRAHRDHLFGQHGNDTLHGNGGDDVLSGGDGDDLLQGGTGSDLLTGGRGADSFVFADGGDDVVTDYRREQGDTLTLAGRLWSDAELAATGQLIDSDGDGAADDLAITWEQGRVVLMNYGIIRRDGIVHGTARDDLIEVGWTDAERDKLNWTGGQIDAGEGNDTVTGSMSDDTILGGAGSDALTGRAGRDVVNGGTENDTITGDTGDDMLIGGDGNDSIHGGADQDVLYGDAGNDSLDGGDGNDTLYGGAGDDTLAGAGGDDSLVSGEGDDVITDARGRNVLSGENGNDTITGGAEQDTIYGGFGQDSLAGNGSDDVISGGADNDWISGGEGNDRLLGDDGFDTLIGGGGNDTMRGGTGADVISAVRGLNAMYGEDGSDAITGGTDADTIDGGAGNDVLSGGAGADMILGGLGHDSLIGGDGDNNLNGGDGQDTLRGGANDDTLVGGTGNDLIGTGKGVDSVNAGEGDDRIEVDMTGTSSNYLTGGEDADRFVFLNAQTTGVSRASIMDYDVSQDMLTINGLTGYAAISSSKSFVSLQDVGNDAVLRFGDDVYVFKGIDAADFY</sequence>
<dbReference type="GO" id="GO:0005509">
    <property type="term" value="F:calcium ion binding"/>
    <property type="evidence" value="ECO:0007669"/>
    <property type="project" value="InterPro"/>
</dbReference>
<evidence type="ECO:0000313" key="5">
    <source>
        <dbReference type="Proteomes" id="UP000218023"/>
    </source>
</evidence>
<dbReference type="SUPFAM" id="SSF51445">
    <property type="entry name" value="(Trans)glycosidases"/>
    <property type="match status" value="1"/>
</dbReference>
<accession>A0A2A2GK70</accession>
<dbReference type="OrthoDB" id="7749175at2"/>
<dbReference type="GO" id="GO:0005576">
    <property type="term" value="C:extracellular region"/>
    <property type="evidence" value="ECO:0007669"/>
    <property type="project" value="UniProtKB-SubCell"/>
</dbReference>
<dbReference type="PRINTS" id="PR00313">
    <property type="entry name" value="CABNDNGRPT"/>
</dbReference>
<dbReference type="InterPro" id="IPR050557">
    <property type="entry name" value="RTX_toxin/Mannuronan_C5-epim"/>
</dbReference>
<comment type="subcellular location">
    <subcellularLocation>
        <location evidence="1">Secreted</location>
    </subcellularLocation>
</comment>
<dbReference type="PANTHER" id="PTHR38340">
    <property type="entry name" value="S-LAYER PROTEIN"/>
    <property type="match status" value="1"/>
</dbReference>
<evidence type="ECO:0008006" key="6">
    <source>
        <dbReference type="Google" id="ProtNLM"/>
    </source>
</evidence>
<dbReference type="InterPro" id="IPR011049">
    <property type="entry name" value="Serralysin-like_metalloprot_C"/>
</dbReference>
<evidence type="ECO:0000256" key="1">
    <source>
        <dbReference type="ARBA" id="ARBA00004613"/>
    </source>
</evidence>
<dbReference type="SUPFAM" id="SSF51120">
    <property type="entry name" value="beta-Roll"/>
    <property type="match status" value="4"/>
</dbReference>
<dbReference type="PANTHER" id="PTHR38340:SF1">
    <property type="entry name" value="S-LAYER PROTEIN"/>
    <property type="match status" value="1"/>
</dbReference>
<comment type="caution">
    <text evidence="4">The sequence shown here is derived from an EMBL/GenBank/DDBJ whole genome shotgun (WGS) entry which is preliminary data.</text>
</comment>
<dbReference type="AlphaFoldDB" id="A0A2A2GK70"/>
<name>A0A2A2GK70_9RHOB</name>
<dbReference type="Gene3D" id="3.20.20.80">
    <property type="entry name" value="Glycosidases"/>
    <property type="match status" value="1"/>
</dbReference>
<dbReference type="Proteomes" id="UP000218023">
    <property type="component" value="Unassembled WGS sequence"/>
</dbReference>
<dbReference type="PROSITE" id="PS00330">
    <property type="entry name" value="HEMOLYSIN_CALCIUM"/>
    <property type="match status" value="7"/>
</dbReference>
<reference evidence="4 5" key="1">
    <citation type="submission" date="2017-09" db="EMBL/GenBank/DDBJ databases">
        <title>Paracoccus alkalisoli sp. nov., isolated from saline alkaline soil.</title>
        <authorList>
            <person name="Dong X."/>
            <person name="Zhang G."/>
        </authorList>
    </citation>
    <scope>NUCLEOTIDE SEQUENCE [LARGE SCALE GENOMIC DNA]</scope>
    <source>
        <strain evidence="4 5">WN007</strain>
    </source>
</reference>
<evidence type="ECO:0000256" key="3">
    <source>
        <dbReference type="SAM" id="MobiDB-lite"/>
    </source>
</evidence>
<dbReference type="Pfam" id="PF00353">
    <property type="entry name" value="HemolysinCabind"/>
    <property type="match status" value="9"/>
</dbReference>
<dbReference type="InterPro" id="IPR018511">
    <property type="entry name" value="Hemolysin-typ_Ca-bd_CS"/>
</dbReference>
<feature type="region of interest" description="Disordered" evidence="3">
    <location>
        <begin position="614"/>
        <end position="709"/>
    </location>
</feature>
<keyword evidence="5" id="KW-1185">Reference proteome</keyword>
<protein>
    <recommendedName>
        <fullName evidence="6">Calcium-binding protein</fullName>
    </recommendedName>
</protein>
<dbReference type="EMBL" id="NSJZ01000006">
    <property type="protein sequence ID" value="PAU97245.1"/>
    <property type="molecule type" value="Genomic_DNA"/>
</dbReference>
<evidence type="ECO:0000256" key="2">
    <source>
        <dbReference type="ARBA" id="ARBA00022525"/>
    </source>
</evidence>
<organism evidence="4 5">
    <name type="scientific">Paracoccus salipaludis</name>
    <dbReference type="NCBI Taxonomy" id="2032623"/>
    <lineage>
        <taxon>Bacteria</taxon>
        <taxon>Pseudomonadati</taxon>
        <taxon>Pseudomonadota</taxon>
        <taxon>Alphaproteobacteria</taxon>
        <taxon>Rhodobacterales</taxon>
        <taxon>Paracoccaceae</taxon>
        <taxon>Paracoccus</taxon>
    </lineage>
</organism>
<feature type="region of interest" description="Disordered" evidence="3">
    <location>
        <begin position="714"/>
        <end position="733"/>
    </location>
</feature>
<dbReference type="InterPro" id="IPR001343">
    <property type="entry name" value="Hemolysn_Ca-bd"/>
</dbReference>
<proteinExistence type="predicted"/>
<feature type="region of interest" description="Disordered" evidence="3">
    <location>
        <begin position="861"/>
        <end position="888"/>
    </location>
</feature>
<dbReference type="InterPro" id="IPR017853">
    <property type="entry name" value="GH"/>
</dbReference>
<gene>
    <name evidence="4" type="ORF">CK240_09195</name>
</gene>
<dbReference type="Gene3D" id="2.150.10.10">
    <property type="entry name" value="Serralysin-like metalloprotease, C-terminal"/>
    <property type="match status" value="8"/>
</dbReference>
<keyword evidence="2" id="KW-0964">Secreted</keyword>